<protein>
    <submittedName>
        <fullName evidence="2">Methyltransferase type 12</fullName>
        <ecNumber evidence="2">2.1.1.8</ecNumber>
    </submittedName>
</protein>
<keyword evidence="2" id="KW-0808">Transferase</keyword>
<dbReference type="GO" id="GO:0046539">
    <property type="term" value="F:histamine N-methyltransferase activity"/>
    <property type="evidence" value="ECO:0007669"/>
    <property type="project" value="UniProtKB-EC"/>
</dbReference>
<feature type="non-terminal residue" evidence="2">
    <location>
        <position position="1"/>
    </location>
</feature>
<dbReference type="PANTHER" id="PTHR12843">
    <property type="entry name" value="PROTEIN-LYSINE N-METHYLTRANSFERASE METTL10"/>
    <property type="match status" value="1"/>
</dbReference>
<feature type="domain" description="Methyltransferase" evidence="1">
    <location>
        <begin position="61"/>
        <end position="156"/>
    </location>
</feature>
<dbReference type="GO" id="GO:0032259">
    <property type="term" value="P:methylation"/>
    <property type="evidence" value="ECO:0007669"/>
    <property type="project" value="UniProtKB-KW"/>
</dbReference>
<comment type="caution">
    <text evidence="2">The sequence shown here is derived from an EMBL/GenBank/DDBJ whole genome shotgun (WGS) entry which is preliminary data.</text>
</comment>
<dbReference type="InterPro" id="IPR041698">
    <property type="entry name" value="Methyltransf_25"/>
</dbReference>
<dbReference type="PANTHER" id="PTHR12843:SF5">
    <property type="entry name" value="EEF1A LYSINE METHYLTRANSFERASE 2"/>
    <property type="match status" value="1"/>
</dbReference>
<dbReference type="CDD" id="cd02440">
    <property type="entry name" value="AdoMet_MTases"/>
    <property type="match status" value="1"/>
</dbReference>
<accession>T0ZKX2</accession>
<gene>
    <name evidence="2" type="ORF">B1B_13098</name>
</gene>
<dbReference type="Pfam" id="PF13649">
    <property type="entry name" value="Methyltransf_25"/>
    <property type="match status" value="1"/>
</dbReference>
<reference evidence="2" key="1">
    <citation type="submission" date="2013-08" db="EMBL/GenBank/DDBJ databases">
        <authorList>
            <person name="Mendez C."/>
            <person name="Richter M."/>
            <person name="Ferrer M."/>
            <person name="Sanchez J."/>
        </authorList>
    </citation>
    <scope>NUCLEOTIDE SEQUENCE</scope>
</reference>
<dbReference type="EMBL" id="AUZY01008618">
    <property type="protein sequence ID" value="EQD45323.1"/>
    <property type="molecule type" value="Genomic_DNA"/>
</dbReference>
<dbReference type="EC" id="2.1.1.8" evidence="2"/>
<organism evidence="2">
    <name type="scientific">mine drainage metagenome</name>
    <dbReference type="NCBI Taxonomy" id="410659"/>
    <lineage>
        <taxon>unclassified sequences</taxon>
        <taxon>metagenomes</taxon>
        <taxon>ecological metagenomes</taxon>
    </lineage>
</organism>
<reference evidence="2" key="2">
    <citation type="journal article" date="2014" name="ISME J.">
        <title>Microbial stratification in low pH oxic and suboxic macroscopic growths along an acid mine drainage.</title>
        <authorList>
            <person name="Mendez-Garcia C."/>
            <person name="Mesa V."/>
            <person name="Sprenger R.R."/>
            <person name="Richter M."/>
            <person name="Diez M.S."/>
            <person name="Solano J."/>
            <person name="Bargiela R."/>
            <person name="Golyshina O.V."/>
            <person name="Manteca A."/>
            <person name="Ramos J.L."/>
            <person name="Gallego J.R."/>
            <person name="Llorente I."/>
            <person name="Martins Dos Santos V.A."/>
            <person name="Jensen O.N."/>
            <person name="Pelaez A.I."/>
            <person name="Sanchez J."/>
            <person name="Ferrer M."/>
        </authorList>
    </citation>
    <scope>NUCLEOTIDE SEQUENCE</scope>
</reference>
<dbReference type="AlphaFoldDB" id="T0ZKX2"/>
<dbReference type="InterPro" id="IPR029063">
    <property type="entry name" value="SAM-dependent_MTases_sf"/>
</dbReference>
<proteinExistence type="predicted"/>
<dbReference type="SUPFAM" id="SSF53335">
    <property type="entry name" value="S-adenosyl-L-methionine-dependent methyltransferases"/>
    <property type="match status" value="1"/>
</dbReference>
<name>T0ZKX2_9ZZZZ</name>
<evidence type="ECO:0000313" key="2">
    <source>
        <dbReference type="EMBL" id="EQD45323.1"/>
    </source>
</evidence>
<keyword evidence="2" id="KW-0489">Methyltransferase</keyword>
<evidence type="ECO:0000259" key="1">
    <source>
        <dbReference type="Pfam" id="PF13649"/>
    </source>
</evidence>
<sequence length="238" mass="26667">PDASPLPHYPHESLKTRMNSRQHWEDLYQKKDESDVSWFQLHPDHSLHLIRAVRLQKSDAIIDIGGGASRLVDHLLDDGLSDVTVLDIAENGLEQARVRLGGRSRAVHWIVADITRWRPERSYRLWHDRAVFHFLADPIDRTAYKCCLESALMPGGTAILATFAPDGPTQCSGLPVERYSPESLADWLGSGFERISSQLEEHLTPAGNRQQFQYSVFVKRGTHPVVPASDKGDSGGNN</sequence>
<dbReference type="Gene3D" id="3.40.50.150">
    <property type="entry name" value="Vaccinia Virus protein VP39"/>
    <property type="match status" value="1"/>
</dbReference>